<feature type="domain" description="KaiC" evidence="7">
    <location>
        <begin position="251"/>
        <end position="483"/>
    </location>
</feature>
<dbReference type="PANTHER" id="PTHR42926">
    <property type="match status" value="1"/>
</dbReference>
<reference evidence="8 9" key="1">
    <citation type="submission" date="2020-01" db="EMBL/GenBank/DDBJ databases">
        <title>Microvirga sp. nov., an arsenate reduction bacterium isolated from Tibet hotspring sediments.</title>
        <authorList>
            <person name="Yuan C.-G."/>
        </authorList>
    </citation>
    <scope>NUCLEOTIDE SEQUENCE [LARGE SCALE GENOMIC DNA]</scope>
    <source>
        <strain evidence="8 9">SYSU G3D203</strain>
    </source>
</reference>
<evidence type="ECO:0000259" key="7">
    <source>
        <dbReference type="PROSITE" id="PS51146"/>
    </source>
</evidence>
<dbReference type="InterPro" id="IPR027417">
    <property type="entry name" value="P-loop_NTPase"/>
</dbReference>
<dbReference type="SUPFAM" id="SSF52540">
    <property type="entry name" value="P-loop containing nucleoside triphosphate hydrolases"/>
    <property type="match status" value="2"/>
</dbReference>
<evidence type="ECO:0000313" key="8">
    <source>
        <dbReference type="EMBL" id="NBJ27014.1"/>
    </source>
</evidence>
<protein>
    <recommendedName>
        <fullName evidence="1">non-specific serine/threonine protein kinase</fullName>
        <ecNumber evidence="1">2.7.11.1</ecNumber>
    </recommendedName>
</protein>
<evidence type="ECO:0000256" key="5">
    <source>
        <dbReference type="ARBA" id="ARBA00022777"/>
    </source>
</evidence>
<dbReference type="InterPro" id="IPR051347">
    <property type="entry name" value="Circadian_clock_KaiC-rel"/>
</dbReference>
<dbReference type="InterPro" id="IPR030665">
    <property type="entry name" value="KaiC"/>
</dbReference>
<keyword evidence="9" id="KW-1185">Reference proteome</keyword>
<evidence type="ECO:0000256" key="2">
    <source>
        <dbReference type="ARBA" id="ARBA00022553"/>
    </source>
</evidence>
<feature type="domain" description="KaiC" evidence="7">
    <location>
        <begin position="10"/>
        <end position="249"/>
    </location>
</feature>
<dbReference type="InterPro" id="IPR014774">
    <property type="entry name" value="KaiC-like_dom"/>
</dbReference>
<dbReference type="InterPro" id="IPR003593">
    <property type="entry name" value="AAA+_ATPase"/>
</dbReference>
<keyword evidence="4" id="KW-0677">Repeat</keyword>
<dbReference type="Pfam" id="PF06745">
    <property type="entry name" value="ATPase"/>
    <property type="match status" value="2"/>
</dbReference>
<dbReference type="CDD" id="cd19488">
    <property type="entry name" value="KaiC-like_N"/>
    <property type="match status" value="1"/>
</dbReference>
<keyword evidence="6" id="KW-0378">Hydrolase</keyword>
<dbReference type="EC" id="2.7.11.1" evidence="1"/>
<evidence type="ECO:0000256" key="1">
    <source>
        <dbReference type="ARBA" id="ARBA00012513"/>
    </source>
</evidence>
<keyword evidence="3" id="KW-0808">Transferase</keyword>
<gene>
    <name evidence="8" type="ORF">GR303_22035</name>
</gene>
<keyword evidence="2" id="KW-0597">Phosphoprotein</keyword>
<sequence length="502" mass="54761">MSVLCPNDAAPVPTGVPGLDDILLGGYASSRAHLVEGRPGSGKTTLGLQFLLDGVRRHERCLYITLSESKRELLSVAERHGWALDGVEIYELVPPELSLDPKQQQSLLYASDLELGETVNMALAEVERVKPQRLVFDSLSEIRLLSQSILRYRRQVLALKNFFLLHDTTALLLDDLTSEQDDLNLHSVSHAVIRLDQLAPLYGSERRRLRVIKMRGTAFRGGYHDFVIRRGGLQAFPRLVAADHRREFLQEAATSGIAELDALLGGGLERGTSTLVIGPSGVGKSSLALAFVSKALTQSERALMVSFDETEHVILKRAASIGMDIASFVKAGSLQVEQVDPADLSPGEFAGRVRNAVENEGARIVVIDSLSGYLNAMPEEHFMLLQMHELLTYLNQQGVITILILAQSGMVGQMASPLDLTYLSDTVMLLRFFEAGGRIHRSVAAIKKRTGPHENTIRELCIGERGLRLGEPLEQFRGVLTGVPTLEGGGSSLLAARSSSGE</sequence>
<evidence type="ECO:0000256" key="4">
    <source>
        <dbReference type="ARBA" id="ARBA00022737"/>
    </source>
</evidence>
<dbReference type="EMBL" id="JAAAXJ010000023">
    <property type="protein sequence ID" value="NBJ27014.1"/>
    <property type="molecule type" value="Genomic_DNA"/>
</dbReference>
<comment type="caution">
    <text evidence="8">The sequence shown here is derived from an EMBL/GenBank/DDBJ whole genome shotgun (WGS) entry which is preliminary data.</text>
</comment>
<dbReference type="PIRSF" id="PIRSF039117">
    <property type="entry name" value="KaiC"/>
    <property type="match status" value="1"/>
</dbReference>
<dbReference type="PROSITE" id="PS51146">
    <property type="entry name" value="KAIC"/>
    <property type="match status" value="2"/>
</dbReference>
<dbReference type="Proteomes" id="UP000818323">
    <property type="component" value="Unassembled WGS sequence"/>
</dbReference>
<dbReference type="PRINTS" id="PR01874">
    <property type="entry name" value="DNAREPAIRADA"/>
</dbReference>
<evidence type="ECO:0000256" key="3">
    <source>
        <dbReference type="ARBA" id="ARBA00022679"/>
    </source>
</evidence>
<dbReference type="InterPro" id="IPR010624">
    <property type="entry name" value="KaiC_dom"/>
</dbReference>
<dbReference type="RefSeq" id="WP_161726159.1">
    <property type="nucleotide sequence ID" value="NZ_JAAAXI010000030.1"/>
</dbReference>
<dbReference type="PANTHER" id="PTHR42926:SF1">
    <property type="entry name" value="CIRCADIAN CLOCK OSCILLATOR PROTEIN KAIC 1"/>
    <property type="match status" value="1"/>
</dbReference>
<dbReference type="Gene3D" id="3.40.50.300">
    <property type="entry name" value="P-loop containing nucleotide triphosphate hydrolases"/>
    <property type="match status" value="2"/>
</dbReference>
<proteinExistence type="predicted"/>
<name>A0ABW9Z2U2_9HYPH</name>
<evidence type="ECO:0000313" key="9">
    <source>
        <dbReference type="Proteomes" id="UP000818323"/>
    </source>
</evidence>
<evidence type="ECO:0000256" key="6">
    <source>
        <dbReference type="ARBA" id="ARBA00022801"/>
    </source>
</evidence>
<accession>A0ABW9Z2U2</accession>
<keyword evidence="5" id="KW-0418">Kinase</keyword>
<organism evidence="8 9">
    <name type="scientific">Microvirga arsenatis</name>
    <dbReference type="NCBI Taxonomy" id="2692265"/>
    <lineage>
        <taxon>Bacteria</taxon>
        <taxon>Pseudomonadati</taxon>
        <taxon>Pseudomonadota</taxon>
        <taxon>Alphaproteobacteria</taxon>
        <taxon>Hyphomicrobiales</taxon>
        <taxon>Methylobacteriaceae</taxon>
        <taxon>Microvirga</taxon>
    </lineage>
</organism>
<dbReference type="SMART" id="SM00382">
    <property type="entry name" value="AAA"/>
    <property type="match status" value="2"/>
</dbReference>